<feature type="non-terminal residue" evidence="1">
    <location>
        <position position="94"/>
    </location>
</feature>
<organism evidence="1 2">
    <name type="scientific">Gymnopus androsaceus JB14</name>
    <dbReference type="NCBI Taxonomy" id="1447944"/>
    <lineage>
        <taxon>Eukaryota</taxon>
        <taxon>Fungi</taxon>
        <taxon>Dikarya</taxon>
        <taxon>Basidiomycota</taxon>
        <taxon>Agaricomycotina</taxon>
        <taxon>Agaricomycetes</taxon>
        <taxon>Agaricomycetidae</taxon>
        <taxon>Agaricales</taxon>
        <taxon>Marasmiineae</taxon>
        <taxon>Omphalotaceae</taxon>
        <taxon>Gymnopus</taxon>
    </lineage>
</organism>
<sequence>MIQNDSSRTVASTILDVAHAVPSKLSSIILLSFHLEPRALRSPFVYSQSIQRQIHSRLLLWINTVRIDILDLFATRVKISPSTCEILRGNKNLV</sequence>
<evidence type="ECO:0000313" key="2">
    <source>
        <dbReference type="Proteomes" id="UP000799118"/>
    </source>
</evidence>
<protein>
    <submittedName>
        <fullName evidence="1">Uncharacterized protein</fullName>
    </submittedName>
</protein>
<evidence type="ECO:0000313" key="1">
    <source>
        <dbReference type="EMBL" id="KAE9383136.1"/>
    </source>
</evidence>
<accession>A0A6A4GC97</accession>
<gene>
    <name evidence="1" type="ORF">BT96DRAFT_929991</name>
</gene>
<dbReference type="EMBL" id="ML770680">
    <property type="protein sequence ID" value="KAE9383136.1"/>
    <property type="molecule type" value="Genomic_DNA"/>
</dbReference>
<dbReference type="AlphaFoldDB" id="A0A6A4GC97"/>
<keyword evidence="2" id="KW-1185">Reference proteome</keyword>
<reference evidence="1" key="1">
    <citation type="journal article" date="2019" name="Environ. Microbiol.">
        <title>Fungal ecological strategies reflected in gene transcription - a case study of two litter decomposers.</title>
        <authorList>
            <person name="Barbi F."/>
            <person name="Kohler A."/>
            <person name="Barry K."/>
            <person name="Baskaran P."/>
            <person name="Daum C."/>
            <person name="Fauchery L."/>
            <person name="Ihrmark K."/>
            <person name="Kuo A."/>
            <person name="LaButti K."/>
            <person name="Lipzen A."/>
            <person name="Morin E."/>
            <person name="Grigoriev I.V."/>
            <person name="Henrissat B."/>
            <person name="Lindahl B."/>
            <person name="Martin F."/>
        </authorList>
    </citation>
    <scope>NUCLEOTIDE SEQUENCE</scope>
    <source>
        <strain evidence="1">JB14</strain>
    </source>
</reference>
<proteinExistence type="predicted"/>
<name>A0A6A4GC97_9AGAR</name>
<dbReference type="Proteomes" id="UP000799118">
    <property type="component" value="Unassembled WGS sequence"/>
</dbReference>